<evidence type="ECO:0000313" key="2">
    <source>
        <dbReference type="Proteomes" id="UP000053732"/>
    </source>
</evidence>
<proteinExistence type="predicted"/>
<name>A0A0G4P038_PENC3</name>
<organism evidence="1 2">
    <name type="scientific">Penicillium camemberti (strain FM 013)</name>
    <dbReference type="NCBI Taxonomy" id="1429867"/>
    <lineage>
        <taxon>Eukaryota</taxon>
        <taxon>Fungi</taxon>
        <taxon>Dikarya</taxon>
        <taxon>Ascomycota</taxon>
        <taxon>Pezizomycotina</taxon>
        <taxon>Eurotiomycetes</taxon>
        <taxon>Eurotiomycetidae</taxon>
        <taxon>Eurotiales</taxon>
        <taxon>Aspergillaceae</taxon>
        <taxon>Penicillium</taxon>
    </lineage>
</organism>
<sequence>MSQSTGRVARGEEIQQWMSDPTHPGCDIDRIDLTWRDLHRSPEWILHDQTILLPKIHMDWMREIGFPEERDLHDHSESVYRQVSLKNFTTGTIWMGRTGPGVIFLELLHRSRDSGDHFISELTQVAYQHDFDLDTLRYVYVKDIGNKDTKAYIEEEIDEPEIEIGDQGVTYSSEEMVFKGMLGTKVGKMVSYFILGAYGQGVKHITQIHVSRPDNTYHIRFKVEDV</sequence>
<dbReference type="EMBL" id="HG793136">
    <property type="protein sequence ID" value="CRL19658.1"/>
    <property type="molecule type" value="Genomic_DNA"/>
</dbReference>
<gene>
    <name evidence="1" type="ORF">PCAMFM013_S003g000449</name>
</gene>
<evidence type="ECO:0000313" key="1">
    <source>
        <dbReference type="EMBL" id="CRL19658.1"/>
    </source>
</evidence>
<dbReference type="Proteomes" id="UP000053732">
    <property type="component" value="Unassembled WGS sequence"/>
</dbReference>
<dbReference type="AlphaFoldDB" id="A0A0G4P038"/>
<reference evidence="1 2" key="1">
    <citation type="journal article" date="2014" name="Nat. Commun.">
        <title>Multiple recent horizontal transfers of a large genomic region in cheese making fungi.</title>
        <authorList>
            <person name="Cheeseman K."/>
            <person name="Ropars J."/>
            <person name="Renault P."/>
            <person name="Dupont J."/>
            <person name="Gouzy J."/>
            <person name="Branca A."/>
            <person name="Abraham A.L."/>
            <person name="Ceppi M."/>
            <person name="Conseiller E."/>
            <person name="Debuchy R."/>
            <person name="Malagnac F."/>
            <person name="Goarin A."/>
            <person name="Silar P."/>
            <person name="Lacoste S."/>
            <person name="Sallet E."/>
            <person name="Bensimon A."/>
            <person name="Giraud T."/>
            <person name="Brygoo Y."/>
        </authorList>
    </citation>
    <scope>NUCLEOTIDE SEQUENCE [LARGE SCALE GENOMIC DNA]</scope>
    <source>
        <strain evidence="2">FM 013</strain>
    </source>
</reference>
<keyword evidence="2" id="KW-1185">Reference proteome</keyword>
<accession>A0A0G4P038</accession>
<protein>
    <submittedName>
        <fullName evidence="1">Str. FM013</fullName>
    </submittedName>
</protein>